<dbReference type="InterPro" id="IPR003018">
    <property type="entry name" value="GAF"/>
</dbReference>
<reference evidence="3 4" key="1">
    <citation type="submission" date="2018-11" db="EMBL/GenBank/DDBJ databases">
        <title>Chryseotalea sanarue gen. nov., sp., nov., a member of the family Cytophagaceae, isolated from a brackish lake in Hamamatsu Japan.</title>
        <authorList>
            <person name="Maejima Y."/>
            <person name="Iino T."/>
            <person name="Muraguchi Y."/>
            <person name="Fukuda K."/>
            <person name="Ohkuma M."/>
            <person name="Moriuchi R."/>
            <person name="Dohra H."/>
            <person name="Kimbara K."/>
            <person name="Shintani M."/>
        </authorList>
    </citation>
    <scope>NUCLEOTIDE SEQUENCE [LARGE SCALE GENOMIC DNA]</scope>
    <source>
        <strain evidence="3 4">Ys</strain>
    </source>
</reference>
<evidence type="ECO:0000313" key="4">
    <source>
        <dbReference type="Proteomes" id="UP000288227"/>
    </source>
</evidence>
<evidence type="ECO:0000256" key="1">
    <source>
        <dbReference type="SAM" id="Coils"/>
    </source>
</evidence>
<sequence>MYWKLVNKKDWDKVRKDFSDQKKLVEEVTQSISQIEKGDLNIRLSDKMIETKLATSLQLMIKYLLQVREEEESRAWFNKGLSFFLELIRNKDEHSFTVLMDRCLAELVKYVGANQGAVFILKDELQDPYIEMIACYAYDRKKFLDKKQFLGEGLAGQSIIEKDSIYLKSIPTDYVQITSGLGEATPRNVFITPLLINETVVGVIELASFFDFKSKHLDFIKKIAENLASLIRAGNEKVRLEEVLALSQQQTENLRAQEEEMRQNLEEMTAMQEQLARNETELKRRLVELEEALLKEKGSEIQKIREEEKMLLESKLEAQKKSYELIINRLKVKLQQVTINN</sequence>
<dbReference type="AlphaFoldDB" id="A0A401UF00"/>
<dbReference type="InterPro" id="IPR029016">
    <property type="entry name" value="GAF-like_dom_sf"/>
</dbReference>
<keyword evidence="4" id="KW-1185">Reference proteome</keyword>
<dbReference type="Proteomes" id="UP000288227">
    <property type="component" value="Unassembled WGS sequence"/>
</dbReference>
<dbReference type="Pfam" id="PF13185">
    <property type="entry name" value="GAF_2"/>
    <property type="match status" value="1"/>
</dbReference>
<proteinExistence type="predicted"/>
<feature type="coiled-coil region" evidence="1">
    <location>
        <begin position="237"/>
        <end position="307"/>
    </location>
</feature>
<organism evidence="3 4">
    <name type="scientific">Chryseotalea sanaruensis</name>
    <dbReference type="NCBI Taxonomy" id="2482724"/>
    <lineage>
        <taxon>Bacteria</taxon>
        <taxon>Pseudomonadati</taxon>
        <taxon>Bacteroidota</taxon>
        <taxon>Cytophagia</taxon>
        <taxon>Cytophagales</taxon>
        <taxon>Chryseotaleaceae</taxon>
        <taxon>Chryseotalea</taxon>
    </lineage>
</organism>
<name>A0A401UF00_9BACT</name>
<dbReference type="RefSeq" id="WP_127124101.1">
    <property type="nucleotide sequence ID" value="NZ_BHXQ01000008.1"/>
</dbReference>
<protein>
    <recommendedName>
        <fullName evidence="2">GAF domain-containing protein</fullName>
    </recommendedName>
</protein>
<dbReference type="SUPFAM" id="SSF55781">
    <property type="entry name" value="GAF domain-like"/>
    <property type="match status" value="1"/>
</dbReference>
<evidence type="ECO:0000313" key="3">
    <source>
        <dbReference type="EMBL" id="GCC53447.1"/>
    </source>
</evidence>
<comment type="caution">
    <text evidence="3">The sequence shown here is derived from an EMBL/GenBank/DDBJ whole genome shotgun (WGS) entry which is preliminary data.</text>
</comment>
<dbReference type="OrthoDB" id="1109395at2"/>
<feature type="domain" description="GAF" evidence="2">
    <location>
        <begin position="94"/>
        <end position="231"/>
    </location>
</feature>
<dbReference type="Gene3D" id="3.30.450.40">
    <property type="match status" value="1"/>
</dbReference>
<gene>
    <name evidence="3" type="ORF">SanaruYs_36910</name>
</gene>
<accession>A0A401UF00</accession>
<keyword evidence="1" id="KW-0175">Coiled coil</keyword>
<evidence type="ECO:0000259" key="2">
    <source>
        <dbReference type="Pfam" id="PF13185"/>
    </source>
</evidence>
<dbReference type="EMBL" id="BHXQ01000008">
    <property type="protein sequence ID" value="GCC53447.1"/>
    <property type="molecule type" value="Genomic_DNA"/>
</dbReference>